<organism evidence="1 2">
    <name type="scientific">Pseudomonas phage vB_PpuM-Amme-3</name>
    <dbReference type="NCBI Taxonomy" id="3132617"/>
    <lineage>
        <taxon>Viruses</taxon>
        <taxon>Duplodnaviria</taxon>
        <taxon>Heunggongvirae</taxon>
        <taxon>Uroviricota</taxon>
        <taxon>Caudoviricetes</taxon>
        <taxon>Vandenendeviridae</taxon>
        <taxon>Gorskivirinae</taxon>
        <taxon>Tartuvirus</taxon>
        <taxon>Tartuvirus amme3</taxon>
    </lineage>
</organism>
<keyword evidence="2" id="KW-1185">Reference proteome</keyword>
<protein>
    <submittedName>
        <fullName evidence="1">Baseplate protein</fullName>
    </submittedName>
</protein>
<evidence type="ECO:0000313" key="2">
    <source>
        <dbReference type="Proteomes" id="UP001438490"/>
    </source>
</evidence>
<sequence length="487" mass="51790">MAGLTDQGLVIKDSDEVRNDLNTLASSLFADLVAAGDIVDVSENSTLGRLIGVVTPSIAEIWAQLQLINSSFNPNSATGVALDNIIALSGINRLPAQATRAQVLFEGNNGIILSSPAGRVRSSTTQRTFSITSPVSMTPNAASGVGIVVANVQQNTKYRFSYSVDGVNFIDTEITSPASGATSASILTQIETAVKNSLSGIFTTYRQDGRLFISRVDPFQIVNFSVSVNLRIEKVIKLGLVADDQTGPFEQPANTIDSISVPIAGWDSVWNPTAATTGRYTETDAELRERFRNSKFVQSANIIEALIDALINVAGVSDVIIYENDTDTVNAEGVPMKSFMPIVLGGLPSDIANAIWKNKPTGIGSYGNTTVQIVDSQGLSHPISFMRPTAVPVYIKMAVVSDGTGTLPGDAVALIRQNILDYFEANNKIGDDVIYSRLYTPINQVPGHMVQSLTIGTSANPTGMANIPVAFNQVASITVSQIQITVT</sequence>
<gene>
    <name evidence="1" type="ORF">Amme3_00023</name>
</gene>
<reference evidence="1 2" key="1">
    <citation type="submission" date="2024-03" db="EMBL/GenBank/DDBJ databases">
        <title>Isolation and characterization of a phage collection against Pseudomonas putida.</title>
        <authorList>
            <person name="Brauer A."/>
            <person name="Rosendahl S."/>
            <person name="Kangsep A."/>
            <person name="Rikberg R."/>
            <person name="Lewanczyk A.C."/>
            <person name="Horak R."/>
            <person name="Tamman H."/>
        </authorList>
    </citation>
    <scope>NUCLEOTIDE SEQUENCE [LARGE SCALE GENOMIC DNA]</scope>
</reference>
<evidence type="ECO:0000313" key="1">
    <source>
        <dbReference type="EMBL" id="WYV99019.1"/>
    </source>
</evidence>
<proteinExistence type="predicted"/>
<dbReference type="Proteomes" id="UP001438490">
    <property type="component" value="Segment"/>
</dbReference>
<accession>A0AAX4MX80</accession>
<dbReference type="EMBL" id="PP496413">
    <property type="protein sequence ID" value="WYV99019.1"/>
    <property type="molecule type" value="Genomic_DNA"/>
</dbReference>
<name>A0AAX4MX80_9CAUD</name>